<dbReference type="OrthoDB" id="47923at2759"/>
<dbReference type="PROSITE" id="PS50858">
    <property type="entry name" value="BSD"/>
    <property type="match status" value="1"/>
</dbReference>
<organism evidence="2 3">
    <name type="scientific">Lupinus albus</name>
    <name type="common">White lupine</name>
    <name type="synonym">Lupinus termis</name>
    <dbReference type="NCBI Taxonomy" id="3870"/>
    <lineage>
        <taxon>Eukaryota</taxon>
        <taxon>Viridiplantae</taxon>
        <taxon>Streptophyta</taxon>
        <taxon>Embryophyta</taxon>
        <taxon>Tracheophyta</taxon>
        <taxon>Spermatophyta</taxon>
        <taxon>Magnoliopsida</taxon>
        <taxon>eudicotyledons</taxon>
        <taxon>Gunneridae</taxon>
        <taxon>Pentapetalae</taxon>
        <taxon>rosids</taxon>
        <taxon>fabids</taxon>
        <taxon>Fabales</taxon>
        <taxon>Fabaceae</taxon>
        <taxon>Papilionoideae</taxon>
        <taxon>50 kb inversion clade</taxon>
        <taxon>genistoids sensu lato</taxon>
        <taxon>core genistoids</taxon>
        <taxon>Genisteae</taxon>
        <taxon>Lupinus</taxon>
    </lineage>
</organism>
<proteinExistence type="predicted"/>
<dbReference type="Gene3D" id="1.10.3970.10">
    <property type="entry name" value="BSD domain"/>
    <property type="match status" value="1"/>
</dbReference>
<feature type="compositionally biased region" description="Basic and acidic residues" evidence="1">
    <location>
        <begin position="213"/>
        <end position="233"/>
    </location>
</feature>
<sequence length="274" mass="31367">MCANAIEQNNPLVMDLWNRARSFVEETTKGVNKQSQHLSFATSKFTDIIVETKEIATQASKQIKHFAEAVTVNPNQDDQILDLHTFGITEELREFVKGITVTTFRDFPIQDDTHLSDVPTVSNVRQDLTEWQQKHASLVLSTVKEISKLRYELCPRVMKERKFWRIYFILLNNHIAPYENQYIEDAKLKSSEQVKDHEVMEPSKVELTSNQEEVLKVKKETKTSTSSTEKDLDVFLLGDTGDSDNDNDPDDGDGDFDDDLDKLMDSSDDEKGKS</sequence>
<protein>
    <submittedName>
        <fullName evidence="2">Putative BSD domain-containing protein</fullName>
    </submittedName>
</protein>
<evidence type="ECO:0000313" key="3">
    <source>
        <dbReference type="Proteomes" id="UP000447434"/>
    </source>
</evidence>
<accession>A0A6A4PL23</accession>
<evidence type="ECO:0000256" key="1">
    <source>
        <dbReference type="SAM" id="MobiDB-lite"/>
    </source>
</evidence>
<keyword evidence="3" id="KW-1185">Reference proteome</keyword>
<evidence type="ECO:0000313" key="2">
    <source>
        <dbReference type="EMBL" id="KAE9602233.1"/>
    </source>
</evidence>
<dbReference type="Proteomes" id="UP000447434">
    <property type="component" value="Chromosome 12"/>
</dbReference>
<feature type="compositionally biased region" description="Acidic residues" evidence="1">
    <location>
        <begin position="241"/>
        <end position="260"/>
    </location>
</feature>
<dbReference type="AlphaFoldDB" id="A0A6A4PL23"/>
<gene>
    <name evidence="2" type="ORF">Lalb_Chr12g0197381</name>
</gene>
<dbReference type="Pfam" id="PF03909">
    <property type="entry name" value="BSD"/>
    <property type="match status" value="1"/>
</dbReference>
<comment type="caution">
    <text evidence="2">The sequence shown here is derived from an EMBL/GenBank/DDBJ whole genome shotgun (WGS) entry which is preliminary data.</text>
</comment>
<feature type="compositionally biased region" description="Basic and acidic residues" evidence="1">
    <location>
        <begin position="194"/>
        <end position="204"/>
    </location>
</feature>
<reference evidence="3" key="1">
    <citation type="journal article" date="2020" name="Nat. Commun.">
        <title>Genome sequence of the cluster root forming white lupin.</title>
        <authorList>
            <person name="Hufnagel B."/>
            <person name="Marques A."/>
            <person name="Soriano A."/>
            <person name="Marques L."/>
            <person name="Divol F."/>
            <person name="Doumas P."/>
            <person name="Sallet E."/>
            <person name="Mancinotti D."/>
            <person name="Carrere S."/>
            <person name="Marande W."/>
            <person name="Arribat S."/>
            <person name="Keller J."/>
            <person name="Huneau C."/>
            <person name="Blein T."/>
            <person name="Aime D."/>
            <person name="Laguerre M."/>
            <person name="Taylor J."/>
            <person name="Schubert V."/>
            <person name="Nelson M."/>
            <person name="Geu-Flores F."/>
            <person name="Crespi M."/>
            <person name="Gallardo-Guerrero K."/>
            <person name="Delaux P.-M."/>
            <person name="Salse J."/>
            <person name="Berges H."/>
            <person name="Guyot R."/>
            <person name="Gouzy J."/>
            <person name="Peret B."/>
        </authorList>
    </citation>
    <scope>NUCLEOTIDE SEQUENCE [LARGE SCALE GENOMIC DNA]</scope>
    <source>
        <strain evidence="3">cv. Amiga</strain>
    </source>
</reference>
<dbReference type="EMBL" id="WOCE01000012">
    <property type="protein sequence ID" value="KAE9602233.1"/>
    <property type="molecule type" value="Genomic_DNA"/>
</dbReference>
<dbReference type="PANTHER" id="PTHR31923">
    <property type="entry name" value="BSD DOMAIN-CONTAINING PROTEIN"/>
    <property type="match status" value="1"/>
</dbReference>
<feature type="compositionally biased region" description="Basic and acidic residues" evidence="1">
    <location>
        <begin position="261"/>
        <end position="274"/>
    </location>
</feature>
<feature type="region of interest" description="Disordered" evidence="1">
    <location>
        <begin position="194"/>
        <end position="274"/>
    </location>
</feature>
<dbReference type="InterPro" id="IPR005607">
    <property type="entry name" value="BSD_dom"/>
</dbReference>
<dbReference type="SUPFAM" id="SSF140383">
    <property type="entry name" value="BSD domain-like"/>
    <property type="match status" value="1"/>
</dbReference>
<dbReference type="SMART" id="SM00751">
    <property type="entry name" value="BSD"/>
    <property type="match status" value="1"/>
</dbReference>
<dbReference type="InterPro" id="IPR035925">
    <property type="entry name" value="BSD_dom_sf"/>
</dbReference>
<name>A0A6A4PL23_LUPAL</name>
<dbReference type="PANTHER" id="PTHR31923:SF1">
    <property type="entry name" value="BSD DOMAIN-CONTAINING PROTEIN"/>
    <property type="match status" value="1"/>
</dbReference>